<name>A0A7W6EVB1_9SPHN</name>
<organism evidence="2 3">
    <name type="scientific">Novosphingobium hassiacum</name>
    <dbReference type="NCBI Taxonomy" id="173676"/>
    <lineage>
        <taxon>Bacteria</taxon>
        <taxon>Pseudomonadati</taxon>
        <taxon>Pseudomonadota</taxon>
        <taxon>Alphaproteobacteria</taxon>
        <taxon>Sphingomonadales</taxon>
        <taxon>Sphingomonadaceae</taxon>
        <taxon>Novosphingobium</taxon>
    </lineage>
</organism>
<evidence type="ECO:0000256" key="1">
    <source>
        <dbReference type="SAM" id="MobiDB-lite"/>
    </source>
</evidence>
<dbReference type="Proteomes" id="UP000562395">
    <property type="component" value="Unassembled WGS sequence"/>
</dbReference>
<proteinExistence type="predicted"/>
<evidence type="ECO:0000313" key="3">
    <source>
        <dbReference type="Proteomes" id="UP000562395"/>
    </source>
</evidence>
<dbReference type="EMBL" id="JACICY010000002">
    <property type="protein sequence ID" value="MBB3860103.1"/>
    <property type="molecule type" value="Genomic_DNA"/>
</dbReference>
<feature type="compositionally biased region" description="Basic and acidic residues" evidence="1">
    <location>
        <begin position="13"/>
        <end position="25"/>
    </location>
</feature>
<evidence type="ECO:0000313" key="2">
    <source>
        <dbReference type="EMBL" id="MBB3860103.1"/>
    </source>
</evidence>
<sequence>MALAVLLASCSTEEEKPGGVSKDEAAALDAAAEMLDQRELPDLPEASAQPAQPPQPAPAPSAS</sequence>
<feature type="compositionally biased region" description="Pro residues" evidence="1">
    <location>
        <begin position="51"/>
        <end position="63"/>
    </location>
</feature>
<reference evidence="2 3" key="1">
    <citation type="submission" date="2020-08" db="EMBL/GenBank/DDBJ databases">
        <title>Genomic Encyclopedia of Type Strains, Phase IV (KMG-IV): sequencing the most valuable type-strain genomes for metagenomic binning, comparative biology and taxonomic classification.</title>
        <authorList>
            <person name="Goeker M."/>
        </authorList>
    </citation>
    <scope>NUCLEOTIDE SEQUENCE [LARGE SCALE GENOMIC DNA]</scope>
    <source>
        <strain evidence="2 3">DSM 14552</strain>
    </source>
</reference>
<protein>
    <submittedName>
        <fullName evidence="2">Uncharacterized protein</fullName>
    </submittedName>
</protein>
<keyword evidence="3" id="KW-1185">Reference proteome</keyword>
<comment type="caution">
    <text evidence="2">The sequence shown here is derived from an EMBL/GenBank/DDBJ whole genome shotgun (WGS) entry which is preliminary data.</text>
</comment>
<feature type="region of interest" description="Disordered" evidence="1">
    <location>
        <begin position="11"/>
        <end position="63"/>
    </location>
</feature>
<gene>
    <name evidence="2" type="ORF">GGQ88_001364</name>
</gene>
<dbReference type="AlphaFoldDB" id="A0A7W6EVB1"/>
<accession>A0A7W6EVB1</accession>
<dbReference type="RefSeq" id="WP_183612345.1">
    <property type="nucleotide sequence ID" value="NZ_JACICY010000002.1"/>
</dbReference>